<evidence type="ECO:0000313" key="1">
    <source>
        <dbReference type="EMBL" id="AWR99357.1"/>
    </source>
</evidence>
<dbReference type="EMBL" id="CP029287">
    <property type="protein sequence ID" value="AWR99357.1"/>
    <property type="molecule type" value="Genomic_DNA"/>
</dbReference>
<proteinExistence type="predicted"/>
<reference evidence="2" key="2">
    <citation type="submission" date="2020-03" db="EMBL/GenBank/DDBJ databases">
        <title>Complete Genome Sequences of Extremely Thermoacidophilic, Metal-Mobilizing Type-Strain Members of the Archaeal Family Sulfolobaceae: Acidianus brierleyi DSM-1651T, Acidianus sulfidivorans DSM-18786T, Metallosphaera hakonensis DSM-7519T, and Metallosphaera prunae DSM-10039T.</title>
        <authorList>
            <person name="Counts J.A."/>
            <person name="Kelly R.M."/>
        </authorList>
    </citation>
    <scope>NUCLEOTIDE SEQUENCE [LARGE SCALE GENOMIC DNA]</scope>
    <source>
        <strain evidence="2">HO1-1</strain>
    </source>
</reference>
<accession>A0A2U9ITV9</accession>
<dbReference type="STRING" id="1293036.GCA_001315825_02944"/>
<name>A0A2U9ITV9_9CREN</name>
<reference evidence="2" key="3">
    <citation type="submission" date="2020-03" db="EMBL/GenBank/DDBJ databases">
        <title>Sequencing and Assembly of Multiple Reported Metal-Biooxidizing Members of the Extremely Thermoacidophilic Archaeal Family Sulfolobaceae.</title>
        <authorList>
            <person name="Counts J.A."/>
            <person name="Kelly R.M."/>
        </authorList>
    </citation>
    <scope>NUCLEOTIDE SEQUENCE [LARGE SCALE GENOMIC DNA]</scope>
    <source>
        <strain evidence="2">HO1-1</strain>
    </source>
</reference>
<keyword evidence="2" id="KW-1185">Reference proteome</keyword>
<sequence length="135" mass="15687">MRSDDMSLSAYQNEVYVIKESSNGVLKLIYEYKTDGKVQLRLIRARASGWKKSVVLWFLSEIGVEKDKPIYDFNNGGRISAFMSILPYIYTVNGAKRTGEVLKDMGIEEVAFWRWKLNQLKLDAVMAFKRMYKVK</sequence>
<reference evidence="1 2" key="1">
    <citation type="submission" date="2018-05" db="EMBL/GenBank/DDBJ databases">
        <title>Complete Genome Sequences of Extremely Thermoacidophilic, Metal-Mobilizing Type-Strain Members of the Archaeal Family Sulfolobaceae: Acidianus brierleyi DSM-1651T, Acidianus sulfidivorans DSM-18786T, Metallosphaera hakonensis DSM-7519T, and Metallosphaera prunae DSM-10039T.</title>
        <authorList>
            <person name="Counts J.A."/>
            <person name="Kelly R.M."/>
        </authorList>
    </citation>
    <scope>NUCLEOTIDE SEQUENCE [LARGE SCALE GENOMIC DNA]</scope>
    <source>
        <strain evidence="1 2">HO1-1</strain>
    </source>
</reference>
<organism evidence="1 2">
    <name type="scientific">Metallosphaera hakonensis JCM 8857 = DSM 7519</name>
    <dbReference type="NCBI Taxonomy" id="1293036"/>
    <lineage>
        <taxon>Archaea</taxon>
        <taxon>Thermoproteota</taxon>
        <taxon>Thermoprotei</taxon>
        <taxon>Sulfolobales</taxon>
        <taxon>Sulfolobaceae</taxon>
        <taxon>Metallosphaera</taxon>
    </lineage>
</organism>
<dbReference type="AlphaFoldDB" id="A0A2U9ITV9"/>
<gene>
    <name evidence="1" type="ORF">DFR87_06145</name>
</gene>
<protein>
    <submittedName>
        <fullName evidence="1">Uncharacterized protein</fullName>
    </submittedName>
</protein>
<dbReference type="KEGG" id="mhk:DFR87_06145"/>
<evidence type="ECO:0000313" key="2">
    <source>
        <dbReference type="Proteomes" id="UP000247586"/>
    </source>
</evidence>
<dbReference type="Proteomes" id="UP000247586">
    <property type="component" value="Chromosome"/>
</dbReference>
<dbReference type="RefSeq" id="WP_054837389.1">
    <property type="nucleotide sequence ID" value="NZ_BBBA01000051.1"/>
</dbReference>